<accession>Q82UK5</accession>
<dbReference type="OrthoDB" id="9806954at2"/>
<dbReference type="NCBIfam" id="NF008121">
    <property type="entry name" value="PRK10869.1"/>
    <property type="match status" value="1"/>
</dbReference>
<dbReference type="PANTHER" id="PTHR11059">
    <property type="entry name" value="DNA REPAIR PROTEIN RECN"/>
    <property type="match status" value="1"/>
</dbReference>
<dbReference type="RefSeq" id="WP_011112047.1">
    <property type="nucleotide sequence ID" value="NC_004757.1"/>
</dbReference>
<dbReference type="PANTHER" id="PTHR11059:SF0">
    <property type="entry name" value="DNA REPAIR PROTEIN RECN"/>
    <property type="match status" value="1"/>
</dbReference>
<evidence type="ECO:0000256" key="5">
    <source>
        <dbReference type="ARBA" id="ARBA00022763"/>
    </source>
</evidence>
<evidence type="ECO:0000313" key="11">
    <source>
        <dbReference type="EMBL" id="CAD85390.1"/>
    </source>
</evidence>
<dbReference type="GO" id="GO:0006281">
    <property type="term" value="P:DNA repair"/>
    <property type="evidence" value="ECO:0007669"/>
    <property type="project" value="UniProtKB-KW"/>
</dbReference>
<evidence type="ECO:0000256" key="2">
    <source>
        <dbReference type="ARBA" id="ARBA00009441"/>
    </source>
</evidence>
<dbReference type="STRING" id="228410.NE1479"/>
<keyword evidence="5 9" id="KW-0227">DNA damage</keyword>
<reference evidence="11 12" key="1">
    <citation type="journal article" date="2003" name="J. Bacteriol.">
        <title>Complete genome sequence of the ammonia-oxidizing bacterium and obligate chemolithoautotroph Nitrosomonas europaea.</title>
        <authorList>
            <person name="Chain P."/>
            <person name="Lamerdin J."/>
            <person name="Larimer F."/>
            <person name="Regala W."/>
            <person name="Land M."/>
            <person name="Hauser L."/>
            <person name="Hooper A."/>
            <person name="Klotz M."/>
            <person name="Norton J."/>
            <person name="Sayavedra-Soto L."/>
            <person name="Arciero D."/>
            <person name="Hommes N."/>
            <person name="Whittaker M."/>
            <person name="Arp D."/>
        </authorList>
    </citation>
    <scope>NUCLEOTIDE SEQUENCE [LARGE SCALE GENOMIC DNA]</scope>
    <source>
        <strain evidence="12">ATCC 19718 / CIP 103999 / KCTC 2705 / NBRC 14298</strain>
    </source>
</reference>
<evidence type="ECO:0000259" key="10">
    <source>
        <dbReference type="Pfam" id="PF02463"/>
    </source>
</evidence>
<organism evidence="11 12">
    <name type="scientific">Nitrosomonas europaea (strain ATCC 19718 / CIP 103999 / KCTC 2705 / NBRC 14298)</name>
    <dbReference type="NCBI Taxonomy" id="228410"/>
    <lineage>
        <taxon>Bacteria</taxon>
        <taxon>Pseudomonadati</taxon>
        <taxon>Pseudomonadota</taxon>
        <taxon>Betaproteobacteria</taxon>
        <taxon>Nitrosomonadales</taxon>
        <taxon>Nitrosomonadaceae</taxon>
        <taxon>Nitrosomonas</taxon>
    </lineage>
</organism>
<dbReference type="InterPro" id="IPR003395">
    <property type="entry name" value="RecF/RecN/SMC_N"/>
</dbReference>
<evidence type="ECO:0000256" key="1">
    <source>
        <dbReference type="ARBA" id="ARBA00003618"/>
    </source>
</evidence>
<protein>
    <recommendedName>
        <fullName evidence="3 9">DNA repair protein RecN</fullName>
    </recommendedName>
    <alternativeName>
        <fullName evidence="8 9">Recombination protein N</fullName>
    </alternativeName>
</protein>
<keyword evidence="6" id="KW-0067">ATP-binding</keyword>
<evidence type="ECO:0000256" key="3">
    <source>
        <dbReference type="ARBA" id="ARBA00021315"/>
    </source>
</evidence>
<evidence type="ECO:0000256" key="8">
    <source>
        <dbReference type="ARBA" id="ARBA00033408"/>
    </source>
</evidence>
<dbReference type="InterPro" id="IPR027417">
    <property type="entry name" value="P-loop_NTPase"/>
</dbReference>
<comment type="similarity">
    <text evidence="2 9">Belongs to the RecN family.</text>
</comment>
<dbReference type="Pfam" id="PF02463">
    <property type="entry name" value="SMC_N"/>
    <property type="match status" value="1"/>
</dbReference>
<dbReference type="GO" id="GO:0009432">
    <property type="term" value="P:SOS response"/>
    <property type="evidence" value="ECO:0007669"/>
    <property type="project" value="TreeGrafter"/>
</dbReference>
<dbReference type="eggNOG" id="COG0497">
    <property type="taxonomic scope" value="Bacteria"/>
</dbReference>
<dbReference type="KEGG" id="neu:NE1479"/>
<sequence length="561" mass="62787">MLQNLSIRNFIIVDHIDLHFKSGFTVLTGETGAGKSILIDALELVLGRRADTSQIRYGCKRAEITAQFSVNTIPALQEWLVENALEDETGICLLRKIMESGGRSRNFINGHPATLQQLRTVGEWLVDIHGQHAHQLLMHGHKQCELLDAWAGESNLAREVASAYRHWQDLCQQRLAWEQHSEQNLQEHETLTWQLQELAALNFSLEEWENLQIEHNRLTHTASLLETAQFSLESLSENETAVLAQLSTVLTRLNSLIDIDNTLEPLCNQLQSAQIQLQEIVYELKRYQQHLDIDPRRLQETETRIAAIHGTARKYRIMPEILPDLLETTRQRLESLENAASSEALMKAEKSARNNFENLAARLSQARQHAADQLSGLVTETMQTLAMAGGRFNVALIPIPSGNLHGMEQIEFQVSAHRDLPLRPLNKVASGGELSRISLAIQVITSKAGTVPTLIFDEVDTGIGGRIAAIVGKLLQQLGKTRQVMSITHLPQVAARGDHHWRVSKTSETEDEQLPASHISELDAAERTEEIARMLGGENLTAATRQHAAEMLGYDKQNQST</sequence>
<dbReference type="PIRSF" id="PIRSF003128">
    <property type="entry name" value="RecN"/>
    <property type="match status" value="1"/>
</dbReference>
<evidence type="ECO:0000256" key="7">
    <source>
        <dbReference type="ARBA" id="ARBA00023204"/>
    </source>
</evidence>
<evidence type="ECO:0000313" key="12">
    <source>
        <dbReference type="Proteomes" id="UP000001416"/>
    </source>
</evidence>
<dbReference type="EMBL" id="AL954747">
    <property type="protein sequence ID" value="CAD85390.1"/>
    <property type="molecule type" value="Genomic_DNA"/>
</dbReference>
<dbReference type="SUPFAM" id="SSF52540">
    <property type="entry name" value="P-loop containing nucleoside triphosphate hydrolases"/>
    <property type="match status" value="1"/>
</dbReference>
<evidence type="ECO:0000256" key="6">
    <source>
        <dbReference type="ARBA" id="ARBA00022840"/>
    </source>
</evidence>
<proteinExistence type="inferred from homology"/>
<keyword evidence="4" id="KW-0547">Nucleotide-binding</keyword>
<name>Q82UK5_NITEU</name>
<dbReference type="FunFam" id="3.40.50.300:FF:000319">
    <property type="entry name" value="DNA repair protein RecN"/>
    <property type="match status" value="1"/>
</dbReference>
<dbReference type="NCBIfam" id="TIGR00634">
    <property type="entry name" value="recN"/>
    <property type="match status" value="1"/>
</dbReference>
<comment type="function">
    <text evidence="1 9">May be involved in recombinational repair of damaged DNA.</text>
</comment>
<dbReference type="InterPro" id="IPR004604">
    <property type="entry name" value="DNA_recomb/repair_RecN"/>
</dbReference>
<dbReference type="PhylomeDB" id="Q82UK5"/>
<keyword evidence="7 9" id="KW-0234">DNA repair</keyword>
<dbReference type="GeneID" id="87104653"/>
<dbReference type="GO" id="GO:0005524">
    <property type="term" value="F:ATP binding"/>
    <property type="evidence" value="ECO:0007669"/>
    <property type="project" value="UniProtKB-KW"/>
</dbReference>
<dbReference type="Gene3D" id="3.40.50.300">
    <property type="entry name" value="P-loop containing nucleotide triphosphate hydrolases"/>
    <property type="match status" value="2"/>
</dbReference>
<gene>
    <name evidence="11" type="primary">recN</name>
    <name evidence="11" type="ordered locus">NE1479</name>
</gene>
<feature type="domain" description="RecF/RecN/SMC N-terminal" evidence="10">
    <location>
        <begin position="2"/>
        <end position="507"/>
    </location>
</feature>
<dbReference type="CDD" id="cd03241">
    <property type="entry name" value="ABC_RecN"/>
    <property type="match status" value="2"/>
</dbReference>
<dbReference type="AlphaFoldDB" id="Q82UK5"/>
<dbReference type="GO" id="GO:0043590">
    <property type="term" value="C:bacterial nucleoid"/>
    <property type="evidence" value="ECO:0007669"/>
    <property type="project" value="TreeGrafter"/>
</dbReference>
<dbReference type="HOGENOM" id="CLU_018297_3_1_4"/>
<dbReference type="Proteomes" id="UP000001416">
    <property type="component" value="Chromosome"/>
</dbReference>
<evidence type="ECO:0000256" key="9">
    <source>
        <dbReference type="PIRNR" id="PIRNR003128"/>
    </source>
</evidence>
<dbReference type="GO" id="GO:0006310">
    <property type="term" value="P:DNA recombination"/>
    <property type="evidence" value="ECO:0007669"/>
    <property type="project" value="InterPro"/>
</dbReference>
<keyword evidence="12" id="KW-1185">Reference proteome</keyword>
<evidence type="ECO:0000256" key="4">
    <source>
        <dbReference type="ARBA" id="ARBA00022741"/>
    </source>
</evidence>
<dbReference type="FunFam" id="3.40.50.300:FF:000356">
    <property type="entry name" value="DNA repair protein RecN"/>
    <property type="match status" value="1"/>
</dbReference>